<comment type="similarity">
    <text evidence="1">Belongs to the iron-containing alcohol dehydrogenase family.</text>
</comment>
<protein>
    <recommendedName>
        <fullName evidence="7">Glycerol dehydrogenase</fullName>
        <ecNumber evidence="6">1.1.1.6</ecNumber>
    </recommendedName>
</protein>
<evidence type="ECO:0000259" key="12">
    <source>
        <dbReference type="Pfam" id="PF00465"/>
    </source>
</evidence>
<dbReference type="PROSITE" id="PS00913">
    <property type="entry name" value="ADH_IRON_1"/>
    <property type="match status" value="1"/>
</dbReference>
<dbReference type="AlphaFoldDB" id="M1ZA91"/>
<name>M1ZA91_9FIRM</name>
<feature type="binding site" evidence="9">
    <location>
        <position position="270"/>
    </location>
    <ligand>
        <name>glycerol</name>
        <dbReference type="ChEBI" id="CHEBI:17754"/>
    </ligand>
</feature>
<sequence length="363" mass="38834">MTKIIISPGKYIQGKGELKRVKTHVEHLGSSFFILISKSGYKRFGEIIKESFGNAAKINFIEFNGECSKVEINRLRDEFKEKGFDVVMGVGGGKIHDTAKALAYYEKVPVVIIPTIASTDAPCSALSVIYTEDGSFDEYLLLPKNPDMVLIDIDAVANAPARLLVAGMGDALATKFEARAAAKAGAKAMAGGYPTDAAIALADLCYETLLNEGLKAKLAVERKVATKAVEKIVEANTLLSGIGFESGGLSAAHAIHNGLTAIEETHELYHGEKVAFGVLVQLVLENAPLEEIEEVLYFCNGVGLPTTLKELNITEASEEKLMDVAKLSCAEGETIHNMPFAVTPEDVYAAILAADALGESFGF</sequence>
<feature type="binding site" evidence="11">
    <location>
        <begin position="115"/>
        <end position="118"/>
    </location>
    <ligand>
        <name>NAD(+)</name>
        <dbReference type="ChEBI" id="CHEBI:57540"/>
    </ligand>
</feature>
<dbReference type="GO" id="GO:0008888">
    <property type="term" value="F:glycerol dehydrogenase (NAD+) activity"/>
    <property type="evidence" value="ECO:0007669"/>
    <property type="project" value="UniProtKB-EC"/>
</dbReference>
<dbReference type="SUPFAM" id="SSF56796">
    <property type="entry name" value="Dehydroquinate synthase-like"/>
    <property type="match status" value="1"/>
</dbReference>
<dbReference type="InterPro" id="IPR016205">
    <property type="entry name" value="Glycerol_DH"/>
</dbReference>
<accession>M1ZA91</accession>
<evidence type="ECO:0000256" key="4">
    <source>
        <dbReference type="ARBA" id="ARBA00023027"/>
    </source>
</evidence>
<dbReference type="NCBIfam" id="NF006941">
    <property type="entry name" value="PRK09423.1"/>
    <property type="match status" value="1"/>
</dbReference>
<evidence type="ECO:0000256" key="9">
    <source>
        <dbReference type="PIRSR" id="PIRSR000112-1"/>
    </source>
</evidence>
<dbReference type="Proteomes" id="UP000245423">
    <property type="component" value="Chromosome 1"/>
</dbReference>
<dbReference type="PANTHER" id="PTHR43616">
    <property type="entry name" value="GLYCEROL DEHYDROGENASE"/>
    <property type="match status" value="1"/>
</dbReference>
<dbReference type="InterPro" id="IPR018211">
    <property type="entry name" value="ADH_Fe_CS"/>
</dbReference>
<gene>
    <name evidence="13" type="primary">gldA</name>
    <name evidence="13" type="ORF">CUESP1_2493</name>
</gene>
<evidence type="ECO:0000256" key="6">
    <source>
        <dbReference type="ARBA" id="ARBA00039147"/>
    </source>
</evidence>
<feature type="binding site" evidence="10">
    <location>
        <position position="120"/>
    </location>
    <ligand>
        <name>glycerol</name>
        <dbReference type="ChEBI" id="CHEBI:17754"/>
    </ligand>
</feature>
<evidence type="ECO:0000256" key="7">
    <source>
        <dbReference type="ARBA" id="ARBA00040132"/>
    </source>
</evidence>
<organism evidence="13 14">
    <name type="scientific">[Clostridium] ultunense Esp</name>
    <dbReference type="NCBI Taxonomy" id="1288971"/>
    <lineage>
        <taxon>Bacteria</taxon>
        <taxon>Bacillati</taxon>
        <taxon>Bacillota</taxon>
        <taxon>Tissierellia</taxon>
        <taxon>Tissierellales</taxon>
        <taxon>Tepidimicrobiaceae</taxon>
        <taxon>Schnuerera</taxon>
    </lineage>
</organism>
<evidence type="ECO:0000256" key="5">
    <source>
        <dbReference type="ARBA" id="ARBA00037918"/>
    </source>
</evidence>
<evidence type="ECO:0000256" key="1">
    <source>
        <dbReference type="ARBA" id="ARBA00007358"/>
    </source>
</evidence>
<dbReference type="GO" id="GO:0005829">
    <property type="term" value="C:cytosol"/>
    <property type="evidence" value="ECO:0007669"/>
    <property type="project" value="TreeGrafter"/>
</dbReference>
<dbReference type="GO" id="GO:0046872">
    <property type="term" value="F:metal ion binding"/>
    <property type="evidence" value="ECO:0007669"/>
    <property type="project" value="UniProtKB-KW"/>
</dbReference>
<evidence type="ECO:0000256" key="2">
    <source>
        <dbReference type="ARBA" id="ARBA00022723"/>
    </source>
</evidence>
<dbReference type="PROSITE" id="PS00060">
    <property type="entry name" value="ADH_IRON_2"/>
    <property type="match status" value="1"/>
</dbReference>
<evidence type="ECO:0000256" key="8">
    <source>
        <dbReference type="ARBA" id="ARBA00049006"/>
    </source>
</evidence>
<evidence type="ECO:0000256" key="10">
    <source>
        <dbReference type="PIRSR" id="PIRSR000112-2"/>
    </source>
</evidence>
<dbReference type="Gene3D" id="1.20.1090.10">
    <property type="entry name" value="Dehydroquinate synthase-like - alpha domain"/>
    <property type="match status" value="1"/>
</dbReference>
<feature type="binding site" evidence="11">
    <location>
        <begin position="93"/>
        <end position="97"/>
    </location>
    <ligand>
        <name>NAD(+)</name>
        <dbReference type="ChEBI" id="CHEBI:57540"/>
    </ligand>
</feature>
<feature type="binding site" evidence="11">
    <location>
        <position position="126"/>
    </location>
    <ligand>
        <name>NAD(+)</name>
        <dbReference type="ChEBI" id="CHEBI:57540"/>
    </ligand>
</feature>
<reference evidence="13 14" key="1">
    <citation type="submission" date="2016-11" db="EMBL/GenBank/DDBJ databases">
        <authorList>
            <person name="Manzoor S."/>
        </authorList>
    </citation>
    <scope>NUCLEOTIDE SEQUENCE [LARGE SCALE GENOMIC DNA]</scope>
    <source>
        <strain evidence="13">Clostridium ultunense strain Esp</strain>
    </source>
</reference>
<evidence type="ECO:0000256" key="11">
    <source>
        <dbReference type="PIRSR" id="PIRSR000112-3"/>
    </source>
</evidence>
<dbReference type="EC" id="1.1.1.6" evidence="6"/>
<dbReference type="CDD" id="cd08170">
    <property type="entry name" value="GlyDH"/>
    <property type="match status" value="1"/>
</dbReference>
<comment type="catalytic activity">
    <reaction evidence="8">
        <text>glycerol + NAD(+) = dihydroxyacetone + NADH + H(+)</text>
        <dbReference type="Rhea" id="RHEA:13769"/>
        <dbReference type="ChEBI" id="CHEBI:15378"/>
        <dbReference type="ChEBI" id="CHEBI:16016"/>
        <dbReference type="ChEBI" id="CHEBI:17754"/>
        <dbReference type="ChEBI" id="CHEBI:57540"/>
        <dbReference type="ChEBI" id="CHEBI:57945"/>
        <dbReference type="EC" id="1.1.1.6"/>
    </reaction>
</comment>
<dbReference type="PANTHER" id="PTHR43616:SF5">
    <property type="entry name" value="GLYCEROL DEHYDROGENASE 1"/>
    <property type="match status" value="1"/>
</dbReference>
<dbReference type="EMBL" id="LT669839">
    <property type="protein sequence ID" value="SHD77839.1"/>
    <property type="molecule type" value="Genomic_DNA"/>
</dbReference>
<evidence type="ECO:0000256" key="3">
    <source>
        <dbReference type="ARBA" id="ARBA00023002"/>
    </source>
</evidence>
<dbReference type="Gene3D" id="3.40.50.1970">
    <property type="match status" value="1"/>
</dbReference>
<feature type="domain" description="Alcohol dehydrogenase iron-type/glycerol dehydrogenase GldA" evidence="12">
    <location>
        <begin position="8"/>
        <end position="152"/>
    </location>
</feature>
<evidence type="ECO:0000313" key="14">
    <source>
        <dbReference type="Proteomes" id="UP000245423"/>
    </source>
</evidence>
<proteinExistence type="inferred from homology"/>
<feature type="binding site" evidence="11">
    <location>
        <position position="130"/>
    </location>
    <ligand>
        <name>NAD(+)</name>
        <dbReference type="ChEBI" id="CHEBI:57540"/>
    </ligand>
</feature>
<dbReference type="RefSeq" id="WP_005585088.1">
    <property type="nucleotide sequence ID" value="NZ_LT669839.1"/>
</dbReference>
<feature type="binding site" evidence="11">
    <location>
        <position position="124"/>
    </location>
    <ligand>
        <name>NAD(+)</name>
        <dbReference type="ChEBI" id="CHEBI:57540"/>
    </ligand>
</feature>
<dbReference type="HOGENOM" id="CLU_044754_1_0_9"/>
<evidence type="ECO:0000313" key="13">
    <source>
        <dbReference type="EMBL" id="SHD77839.1"/>
    </source>
</evidence>
<keyword evidence="4 11" id="KW-0520">NAD</keyword>
<dbReference type="Pfam" id="PF00465">
    <property type="entry name" value="Fe-ADH"/>
    <property type="match status" value="1"/>
</dbReference>
<dbReference type="OrthoDB" id="5198708at2"/>
<comment type="pathway">
    <text evidence="5">Polyol metabolism; glycerol fermentation; glycerone phosphate from glycerol (oxidative route): step 1/2.</text>
</comment>
<dbReference type="InterPro" id="IPR001670">
    <property type="entry name" value="ADH_Fe/GldA"/>
</dbReference>
<keyword evidence="9" id="KW-0862">Zinc</keyword>
<keyword evidence="3 13" id="KW-0560">Oxidoreductase</keyword>
<keyword evidence="2 9" id="KW-0479">Metal-binding</keyword>
<comment type="cofactor">
    <cofactor evidence="9">
        <name>Zn(2+)</name>
        <dbReference type="ChEBI" id="CHEBI:29105"/>
    </cofactor>
    <text evidence="9">Binds 1 zinc ion per subunit.</text>
</comment>
<feature type="binding site" evidence="9">
    <location>
        <position position="170"/>
    </location>
    <ligand>
        <name>glycerol</name>
        <dbReference type="ChEBI" id="CHEBI:17754"/>
    </ligand>
</feature>
<dbReference type="PIRSF" id="PIRSF000112">
    <property type="entry name" value="Glycerol_dehydrogenase"/>
    <property type="match status" value="1"/>
</dbReference>
<feature type="binding site" evidence="9">
    <location>
        <position position="253"/>
    </location>
    <ligand>
        <name>glycerol</name>
        <dbReference type="ChEBI" id="CHEBI:17754"/>
    </ligand>
</feature>
<keyword evidence="14" id="KW-1185">Reference proteome</keyword>